<dbReference type="RefSeq" id="WP_004166659.1">
    <property type="nucleotide sequence ID" value="NZ_BMWN01000004.1"/>
</dbReference>
<evidence type="ECO:0000313" key="4">
    <source>
        <dbReference type="Proteomes" id="UP001280415"/>
    </source>
</evidence>
<dbReference type="GO" id="GO:0004360">
    <property type="term" value="F:glutamine-fructose-6-phosphate transaminase (isomerizing) activity"/>
    <property type="evidence" value="ECO:0007669"/>
    <property type="project" value="TreeGrafter"/>
</dbReference>
<feature type="domain" description="SIS" evidence="2">
    <location>
        <begin position="22"/>
        <end position="170"/>
    </location>
</feature>
<evidence type="ECO:0000256" key="1">
    <source>
        <dbReference type="ARBA" id="ARBA00022737"/>
    </source>
</evidence>
<name>A0AAW8YQR4_PEDAC</name>
<protein>
    <submittedName>
        <fullName evidence="3">SIS domain-containing protein</fullName>
    </submittedName>
</protein>
<dbReference type="SUPFAM" id="SSF53697">
    <property type="entry name" value="SIS domain"/>
    <property type="match status" value="1"/>
</dbReference>
<dbReference type="AlphaFoldDB" id="A0AAW8YQR4"/>
<dbReference type="GO" id="GO:0006487">
    <property type="term" value="P:protein N-linked glycosylation"/>
    <property type="evidence" value="ECO:0007669"/>
    <property type="project" value="TreeGrafter"/>
</dbReference>
<dbReference type="InterPro" id="IPR035490">
    <property type="entry name" value="GlmS/FrlB_SIS"/>
</dbReference>
<feature type="domain" description="SIS" evidence="2">
    <location>
        <begin position="204"/>
        <end position="345"/>
    </location>
</feature>
<dbReference type="InterPro" id="IPR046348">
    <property type="entry name" value="SIS_dom_sf"/>
</dbReference>
<dbReference type="InterPro" id="IPR001347">
    <property type="entry name" value="SIS_dom"/>
</dbReference>
<proteinExistence type="predicted"/>
<dbReference type="CDD" id="cd05008">
    <property type="entry name" value="SIS_GlmS_GlmD_1"/>
    <property type="match status" value="1"/>
</dbReference>
<dbReference type="GO" id="GO:0006002">
    <property type="term" value="P:fructose 6-phosphate metabolic process"/>
    <property type="evidence" value="ECO:0007669"/>
    <property type="project" value="TreeGrafter"/>
</dbReference>
<evidence type="ECO:0000313" key="3">
    <source>
        <dbReference type="EMBL" id="MDV2911867.1"/>
    </source>
</evidence>
<dbReference type="Pfam" id="PF01380">
    <property type="entry name" value="SIS"/>
    <property type="match status" value="2"/>
</dbReference>
<dbReference type="InterPro" id="IPR035466">
    <property type="entry name" value="GlmS/AgaS_SIS"/>
</dbReference>
<reference evidence="3" key="1">
    <citation type="journal article" date="2023" name="PeerJ">
        <title>Selection and evaluation of lactic acid bacteria from chicken feces in Thailand as potential probiotics.</title>
        <authorList>
            <person name="Khurajog B."/>
            <person name="Disastra Y."/>
            <person name="Lawwyne L.D."/>
            <person name="Sirichokchatchawan W."/>
            <person name="Niyomtham W."/>
            <person name="Yindee J."/>
            <person name="Hampson D.J."/>
            <person name="Prapasarakul N."/>
        </authorList>
    </citation>
    <scope>NUCLEOTIDE SEQUENCE</scope>
    <source>
        <strain evidence="3">BF14</strain>
    </source>
</reference>
<dbReference type="Proteomes" id="UP001280415">
    <property type="component" value="Unassembled WGS sequence"/>
</dbReference>
<dbReference type="GO" id="GO:0006047">
    <property type="term" value="P:UDP-N-acetylglucosamine metabolic process"/>
    <property type="evidence" value="ECO:0007669"/>
    <property type="project" value="TreeGrafter"/>
</dbReference>
<dbReference type="CDD" id="cd05009">
    <property type="entry name" value="SIS_GlmS_GlmD_2"/>
    <property type="match status" value="1"/>
</dbReference>
<dbReference type="PANTHER" id="PTHR10937">
    <property type="entry name" value="GLUCOSAMINE--FRUCTOSE-6-PHOSPHATE AMINOTRANSFERASE, ISOMERIZING"/>
    <property type="match status" value="1"/>
</dbReference>
<reference evidence="3" key="2">
    <citation type="submission" date="2023-10" db="EMBL/GenBank/DDBJ databases">
        <authorList>
            <person name="Khurajog B."/>
        </authorList>
    </citation>
    <scope>NUCLEOTIDE SEQUENCE</scope>
    <source>
        <strain evidence="3">BF14</strain>
    </source>
</reference>
<dbReference type="Gene3D" id="3.40.50.10490">
    <property type="entry name" value="Glucose-6-phosphate isomerase like protein, domain 1"/>
    <property type="match status" value="2"/>
</dbReference>
<comment type="caution">
    <text evidence="3">The sequence shown here is derived from an EMBL/GenBank/DDBJ whole genome shotgun (WGS) entry which is preliminary data.</text>
</comment>
<evidence type="ECO:0000259" key="2">
    <source>
        <dbReference type="PROSITE" id="PS51464"/>
    </source>
</evidence>
<gene>
    <name evidence="3" type="ORF">R0H03_08325</name>
</gene>
<accession>A0AAW8YQR4</accession>
<dbReference type="GO" id="GO:0097367">
    <property type="term" value="F:carbohydrate derivative binding"/>
    <property type="evidence" value="ECO:0007669"/>
    <property type="project" value="InterPro"/>
</dbReference>
<organism evidence="3 4">
    <name type="scientific">Pediococcus acidilactici</name>
    <dbReference type="NCBI Taxonomy" id="1254"/>
    <lineage>
        <taxon>Bacteria</taxon>
        <taxon>Bacillati</taxon>
        <taxon>Bacillota</taxon>
        <taxon>Bacilli</taxon>
        <taxon>Lactobacillales</taxon>
        <taxon>Lactobacillaceae</taxon>
        <taxon>Pediococcus</taxon>
        <taxon>Pediococcus acidilactici group</taxon>
    </lineage>
</organism>
<sequence length="358" mass="40478">MKSINDYVHLEPKLYQQVLDNVEKLFLKPLNQWDLSKFKRVMIYATGSSSNAAFGALPLMSKILGMPIQVEEPSISENYLMNIENDTLCLAISQGGHSYSVVKLVERLQKNQKMVVALTSEKDSPLARVSNRVLEMGMPVEEMPYVSAGYSVTILDLILIALVLSKKFGKISAEEDEKYWQLIQEITKKLPQVIKQSDQWVEKHVDDFSNAQRITFIGYGAAYGVAREGETKFTEAVRNNAWGKELEEYMHGPYLGLHSEDIIVFIEPNGKLADRAQLLRKFLKQHVNHVYTIYANQVNLSTLTTGDLAFEIATNELLAALFLTVPIHLMAYRLSQIKGVDLEHSAYPDFDQITASKI</sequence>
<dbReference type="PANTHER" id="PTHR10937:SF17">
    <property type="entry name" value="GLUCOSAMINE-FRUCTOSE-6-PHOSPHATE AMINOTRANSFERASE"/>
    <property type="match status" value="1"/>
</dbReference>
<keyword evidence="1" id="KW-0677">Repeat</keyword>
<dbReference type="PROSITE" id="PS51464">
    <property type="entry name" value="SIS"/>
    <property type="match status" value="2"/>
</dbReference>
<dbReference type="EMBL" id="JAWJAX010000010">
    <property type="protein sequence ID" value="MDV2911867.1"/>
    <property type="molecule type" value="Genomic_DNA"/>
</dbReference>